<gene>
    <name evidence="6" type="ORF">MM415B05438_0009</name>
    <name evidence="5" type="ORF">TM448A04437_0002</name>
</gene>
<dbReference type="PRINTS" id="PR00508">
    <property type="entry name" value="S21N4MTFRASE"/>
</dbReference>
<comment type="similarity">
    <text evidence="1">Belongs to the N(4)/N(6)-methyltransferase family.</text>
</comment>
<dbReference type="GO" id="GO:0032259">
    <property type="term" value="P:methylation"/>
    <property type="evidence" value="ECO:0007669"/>
    <property type="project" value="UniProtKB-KW"/>
</dbReference>
<name>A0A6H2A3E1_9ZZZZ</name>
<evidence type="ECO:0000313" key="5">
    <source>
        <dbReference type="EMBL" id="QJA54161.1"/>
    </source>
</evidence>
<keyword evidence="3 5" id="KW-0808">Transferase</keyword>
<dbReference type="Gene3D" id="3.40.50.150">
    <property type="entry name" value="Vaccinia Virus protein VP39"/>
    <property type="match status" value="1"/>
</dbReference>
<dbReference type="InterPro" id="IPR029063">
    <property type="entry name" value="SAM-dependent_MTases_sf"/>
</dbReference>
<feature type="domain" description="DNA methylase N-4/N-6" evidence="4">
    <location>
        <begin position="146"/>
        <end position="211"/>
    </location>
</feature>
<accession>A0A6H2A3E1</accession>
<dbReference type="EMBL" id="MT143307">
    <property type="protein sequence ID" value="QJA95354.1"/>
    <property type="molecule type" value="Genomic_DNA"/>
</dbReference>
<dbReference type="GO" id="GO:0009007">
    <property type="term" value="F:site-specific DNA-methyltransferase (adenine-specific) activity"/>
    <property type="evidence" value="ECO:0007669"/>
    <property type="project" value="TreeGrafter"/>
</dbReference>
<dbReference type="GO" id="GO:0005737">
    <property type="term" value="C:cytoplasm"/>
    <property type="evidence" value="ECO:0007669"/>
    <property type="project" value="TreeGrafter"/>
</dbReference>
<dbReference type="InterPro" id="IPR002052">
    <property type="entry name" value="DNA_methylase_N6_adenine_CS"/>
</dbReference>
<evidence type="ECO:0000256" key="3">
    <source>
        <dbReference type="ARBA" id="ARBA00022679"/>
    </source>
</evidence>
<evidence type="ECO:0000256" key="2">
    <source>
        <dbReference type="ARBA" id="ARBA00022603"/>
    </source>
</evidence>
<dbReference type="InterPro" id="IPR002941">
    <property type="entry name" value="DNA_methylase_N4/N6"/>
</dbReference>
<organism evidence="5">
    <name type="scientific">viral metagenome</name>
    <dbReference type="NCBI Taxonomy" id="1070528"/>
    <lineage>
        <taxon>unclassified sequences</taxon>
        <taxon>metagenomes</taxon>
        <taxon>organismal metagenomes</taxon>
    </lineage>
</organism>
<dbReference type="GO" id="GO:0003677">
    <property type="term" value="F:DNA binding"/>
    <property type="evidence" value="ECO:0007669"/>
    <property type="project" value="InterPro"/>
</dbReference>
<evidence type="ECO:0000313" key="6">
    <source>
        <dbReference type="EMBL" id="QJA95354.1"/>
    </source>
</evidence>
<evidence type="ECO:0000256" key="1">
    <source>
        <dbReference type="ARBA" id="ARBA00006594"/>
    </source>
</evidence>
<dbReference type="PANTHER" id="PTHR13370:SF3">
    <property type="entry name" value="TRNA (GUANINE(10)-N2)-METHYLTRANSFERASE HOMOLOG"/>
    <property type="match status" value="1"/>
</dbReference>
<dbReference type="GO" id="GO:0008170">
    <property type="term" value="F:N-methyltransferase activity"/>
    <property type="evidence" value="ECO:0007669"/>
    <property type="project" value="InterPro"/>
</dbReference>
<dbReference type="EMBL" id="MT144482">
    <property type="protein sequence ID" value="QJA54161.1"/>
    <property type="molecule type" value="Genomic_DNA"/>
</dbReference>
<dbReference type="SUPFAM" id="SSF53335">
    <property type="entry name" value="S-adenosyl-L-methionine-dependent methyltransferases"/>
    <property type="match status" value="1"/>
</dbReference>
<sequence>MKPYYADGSVTIYCGDALDVAPELHYGAVVSDPPYGMDANTDSRRFSGGVYGDGRRGPGRPWEPITGDAEPFNPSPWMGAEWCVLWGYHHFAARLPVGTVLVWVKRADELFGTFLSDCELAWRKGGHGVYAFRKQFPPPSRMEETGTRTCVHPTQKPVGLMEWSIARSGAPPESVVLDPFMGSGTTLVAAKNLGRKAIGIEIEERYCAIAAHRCSQEVLDLGAR</sequence>
<dbReference type="PROSITE" id="PS00092">
    <property type="entry name" value="N6_MTASE"/>
    <property type="match status" value="1"/>
</dbReference>
<reference evidence="5" key="1">
    <citation type="submission" date="2020-03" db="EMBL/GenBank/DDBJ databases">
        <title>The deep terrestrial virosphere.</title>
        <authorList>
            <person name="Holmfeldt K."/>
            <person name="Nilsson E."/>
            <person name="Simone D."/>
            <person name="Lopez-Fernandez M."/>
            <person name="Wu X."/>
            <person name="de Brujin I."/>
            <person name="Lundin D."/>
            <person name="Andersson A."/>
            <person name="Bertilsson S."/>
            <person name="Dopson M."/>
        </authorList>
    </citation>
    <scope>NUCLEOTIDE SEQUENCE</scope>
    <source>
        <strain evidence="6">MM415B05438</strain>
        <strain evidence="5">TM448A04437</strain>
    </source>
</reference>
<protein>
    <submittedName>
        <fullName evidence="5">Putative methyltransferase</fullName>
    </submittedName>
</protein>
<dbReference type="Pfam" id="PF01555">
    <property type="entry name" value="N6_N4_Mtase"/>
    <property type="match status" value="1"/>
</dbReference>
<keyword evidence="2 5" id="KW-0489">Methyltransferase</keyword>
<dbReference type="AlphaFoldDB" id="A0A6H2A3E1"/>
<dbReference type="InterPro" id="IPR001091">
    <property type="entry name" value="RM_Methyltransferase"/>
</dbReference>
<dbReference type="PANTHER" id="PTHR13370">
    <property type="entry name" value="RNA METHYLASE-RELATED"/>
    <property type="match status" value="1"/>
</dbReference>
<proteinExistence type="inferred from homology"/>
<evidence type="ECO:0000259" key="4">
    <source>
        <dbReference type="Pfam" id="PF01555"/>
    </source>
</evidence>